<organism evidence="1 2">
    <name type="scientific">Datura stramonium</name>
    <name type="common">Jimsonweed</name>
    <name type="synonym">Common thornapple</name>
    <dbReference type="NCBI Taxonomy" id="4076"/>
    <lineage>
        <taxon>Eukaryota</taxon>
        <taxon>Viridiplantae</taxon>
        <taxon>Streptophyta</taxon>
        <taxon>Embryophyta</taxon>
        <taxon>Tracheophyta</taxon>
        <taxon>Spermatophyta</taxon>
        <taxon>Magnoliopsida</taxon>
        <taxon>eudicotyledons</taxon>
        <taxon>Gunneridae</taxon>
        <taxon>Pentapetalae</taxon>
        <taxon>asterids</taxon>
        <taxon>lamiids</taxon>
        <taxon>Solanales</taxon>
        <taxon>Solanaceae</taxon>
        <taxon>Solanoideae</taxon>
        <taxon>Datureae</taxon>
        <taxon>Datura</taxon>
    </lineage>
</organism>
<evidence type="ECO:0000313" key="1">
    <source>
        <dbReference type="EMBL" id="MCE0481847.1"/>
    </source>
</evidence>
<comment type="caution">
    <text evidence="1">The sequence shown here is derived from an EMBL/GenBank/DDBJ whole genome shotgun (WGS) entry which is preliminary data.</text>
</comment>
<keyword evidence="2" id="KW-1185">Reference proteome</keyword>
<name>A0ABS8VNU6_DATST</name>
<dbReference type="EMBL" id="JACEIK010005585">
    <property type="protein sequence ID" value="MCE0481847.1"/>
    <property type="molecule type" value="Genomic_DNA"/>
</dbReference>
<sequence length="87" mass="9843">KARMRRFVYGLGRHVVEECAAALLQKDIDIAGLMDYFQQTEDAKLANRLEREQRNRKRSKSSVHDTIIGRVAASPCSSKGRLDLLSP</sequence>
<gene>
    <name evidence="1" type="ORF">HAX54_039936</name>
</gene>
<evidence type="ECO:0000313" key="2">
    <source>
        <dbReference type="Proteomes" id="UP000823775"/>
    </source>
</evidence>
<reference evidence="1 2" key="1">
    <citation type="journal article" date="2021" name="BMC Genomics">
        <title>Datura genome reveals duplications of psychoactive alkaloid biosynthetic genes and high mutation rate following tissue culture.</title>
        <authorList>
            <person name="Rajewski A."/>
            <person name="Carter-House D."/>
            <person name="Stajich J."/>
            <person name="Litt A."/>
        </authorList>
    </citation>
    <scope>NUCLEOTIDE SEQUENCE [LARGE SCALE GENOMIC DNA]</scope>
    <source>
        <strain evidence="1">AR-01</strain>
    </source>
</reference>
<protein>
    <submittedName>
        <fullName evidence="1">Uncharacterized protein</fullName>
    </submittedName>
</protein>
<accession>A0ABS8VNU6</accession>
<dbReference type="Proteomes" id="UP000823775">
    <property type="component" value="Unassembled WGS sequence"/>
</dbReference>
<proteinExistence type="predicted"/>
<feature type="non-terminal residue" evidence="1">
    <location>
        <position position="1"/>
    </location>
</feature>